<protein>
    <submittedName>
        <fullName evidence="1">Uncharacterized protein</fullName>
    </submittedName>
</protein>
<organism evidence="1 2">
    <name type="scientific">Bradyrhizobium retamae</name>
    <dbReference type="NCBI Taxonomy" id="1300035"/>
    <lineage>
        <taxon>Bacteria</taxon>
        <taxon>Pseudomonadati</taxon>
        <taxon>Pseudomonadota</taxon>
        <taxon>Alphaproteobacteria</taxon>
        <taxon>Hyphomicrobiales</taxon>
        <taxon>Nitrobacteraceae</taxon>
        <taxon>Bradyrhizobium</taxon>
    </lineage>
</organism>
<reference evidence="1 2" key="1">
    <citation type="submission" date="2014-03" db="EMBL/GenBank/DDBJ databases">
        <title>Bradyrhizobium valentinum sp. nov., isolated from effective nodules of Lupinus mariae-josephae, a lupine endemic of basic-lime soils in Eastern Spain.</title>
        <authorList>
            <person name="Duran D."/>
            <person name="Rey L."/>
            <person name="Navarro A."/>
            <person name="Busquets A."/>
            <person name="Imperial J."/>
            <person name="Ruiz-Argueso T."/>
        </authorList>
    </citation>
    <scope>NUCLEOTIDE SEQUENCE [LARGE SCALE GENOMIC DNA]</scope>
    <source>
        <strain evidence="1 2">Ro19</strain>
    </source>
</reference>
<dbReference type="EMBL" id="LLYA01000092">
    <property type="protein sequence ID" value="KRR28398.1"/>
    <property type="molecule type" value="Genomic_DNA"/>
</dbReference>
<sequence>MIRDRTLQARVKLVGKLPITGELLRGSLLERTVRHTKGCPKCARGEGHQVFVLTVTYAGGRTQQFSVRRERIAEVRRWLDNYQKLKQAIEDICELNHELLRPGPHRRRMGRRHD</sequence>
<dbReference type="OrthoDB" id="8235051at2"/>
<name>A0A0R3N8C8_9BRAD</name>
<keyword evidence="2" id="KW-1185">Reference proteome</keyword>
<evidence type="ECO:0000313" key="2">
    <source>
        <dbReference type="Proteomes" id="UP000052023"/>
    </source>
</evidence>
<dbReference type="Proteomes" id="UP000052023">
    <property type="component" value="Unassembled WGS sequence"/>
</dbReference>
<evidence type="ECO:0000313" key="1">
    <source>
        <dbReference type="EMBL" id="KRR28398.1"/>
    </source>
</evidence>
<dbReference type="AlphaFoldDB" id="A0A0R3N8C8"/>
<comment type="caution">
    <text evidence="1">The sequence shown here is derived from an EMBL/GenBank/DDBJ whole genome shotgun (WGS) entry which is preliminary data.</text>
</comment>
<dbReference type="RefSeq" id="WP_057843022.1">
    <property type="nucleotide sequence ID" value="NZ_LLYA01000092.1"/>
</dbReference>
<proteinExistence type="predicted"/>
<accession>A0A0R3N8C8</accession>
<gene>
    <name evidence="1" type="ORF">CQ13_39565</name>
</gene>